<dbReference type="STRING" id="1210086.GCA_001613105_07501"/>
<sequence length="136" mass="15309">MLIGEFADRAGTSARMLRYYEQRGLVRARRSANGYRVYDEEELRVVHKIRSLLALGFDIAEMGAFVTCLRDGYRSGDECPDSVDTLRRRLAEVTEAMDELAAVRRQLLRRLGDSAAPICELTAHSHVPSDDPRGIP</sequence>
<evidence type="ECO:0000256" key="2">
    <source>
        <dbReference type="ARBA" id="ARBA00023125"/>
    </source>
</evidence>
<dbReference type="InterPro" id="IPR047057">
    <property type="entry name" value="MerR_fam"/>
</dbReference>
<proteinExistence type="predicted"/>
<keyword evidence="4" id="KW-0175">Coiled coil</keyword>
<feature type="coiled-coil region" evidence="4">
    <location>
        <begin position="83"/>
        <end position="110"/>
    </location>
</feature>
<dbReference type="Pfam" id="PF13411">
    <property type="entry name" value="MerR_1"/>
    <property type="match status" value="1"/>
</dbReference>
<dbReference type="PRINTS" id="PR00040">
    <property type="entry name" value="HTHMERR"/>
</dbReference>
<keyword evidence="3" id="KW-0804">Transcription</keyword>
<dbReference type="GO" id="GO:0003677">
    <property type="term" value="F:DNA binding"/>
    <property type="evidence" value="ECO:0007669"/>
    <property type="project" value="UniProtKB-KW"/>
</dbReference>
<protein>
    <submittedName>
        <fullName evidence="6">DNA-binding transcriptional MerR regulator</fullName>
    </submittedName>
</protein>
<keyword evidence="1" id="KW-0805">Transcription regulation</keyword>
<evidence type="ECO:0000259" key="5">
    <source>
        <dbReference type="PROSITE" id="PS50937"/>
    </source>
</evidence>
<dbReference type="RefSeq" id="WP_068008263.1">
    <property type="nucleotide sequence ID" value="NZ_QQBC01000002.1"/>
</dbReference>
<evidence type="ECO:0000256" key="1">
    <source>
        <dbReference type="ARBA" id="ARBA00023015"/>
    </source>
</evidence>
<keyword evidence="7" id="KW-1185">Reference proteome</keyword>
<dbReference type="AlphaFoldDB" id="A0A370IA46"/>
<accession>A0A370IA46</accession>
<name>A0A370IA46_9NOCA</name>
<dbReference type="Proteomes" id="UP000254869">
    <property type="component" value="Unassembled WGS sequence"/>
</dbReference>
<dbReference type="PANTHER" id="PTHR30204">
    <property type="entry name" value="REDOX-CYCLING DRUG-SENSING TRANSCRIPTIONAL ACTIVATOR SOXR"/>
    <property type="match status" value="1"/>
</dbReference>
<dbReference type="GO" id="GO:0003700">
    <property type="term" value="F:DNA-binding transcription factor activity"/>
    <property type="evidence" value="ECO:0007669"/>
    <property type="project" value="InterPro"/>
</dbReference>
<dbReference type="InterPro" id="IPR000551">
    <property type="entry name" value="MerR-type_HTH_dom"/>
</dbReference>
<gene>
    <name evidence="6" type="ORF">DFR76_1026</name>
</gene>
<comment type="caution">
    <text evidence="6">The sequence shown here is derived from an EMBL/GenBank/DDBJ whole genome shotgun (WGS) entry which is preliminary data.</text>
</comment>
<evidence type="ECO:0000256" key="4">
    <source>
        <dbReference type="SAM" id="Coils"/>
    </source>
</evidence>
<organism evidence="6 7">
    <name type="scientific">Nocardia pseudobrasiliensis</name>
    <dbReference type="NCBI Taxonomy" id="45979"/>
    <lineage>
        <taxon>Bacteria</taxon>
        <taxon>Bacillati</taxon>
        <taxon>Actinomycetota</taxon>
        <taxon>Actinomycetes</taxon>
        <taxon>Mycobacteriales</taxon>
        <taxon>Nocardiaceae</taxon>
        <taxon>Nocardia</taxon>
    </lineage>
</organism>
<dbReference type="EMBL" id="QQBC01000002">
    <property type="protein sequence ID" value="RDI67609.1"/>
    <property type="molecule type" value="Genomic_DNA"/>
</dbReference>
<evidence type="ECO:0000313" key="6">
    <source>
        <dbReference type="EMBL" id="RDI67609.1"/>
    </source>
</evidence>
<dbReference type="SUPFAM" id="SSF46955">
    <property type="entry name" value="Putative DNA-binding domain"/>
    <property type="match status" value="1"/>
</dbReference>
<evidence type="ECO:0000256" key="3">
    <source>
        <dbReference type="ARBA" id="ARBA00023163"/>
    </source>
</evidence>
<dbReference type="InterPro" id="IPR009061">
    <property type="entry name" value="DNA-bd_dom_put_sf"/>
</dbReference>
<dbReference type="PROSITE" id="PS50937">
    <property type="entry name" value="HTH_MERR_2"/>
    <property type="match status" value="1"/>
</dbReference>
<keyword evidence="2 6" id="KW-0238">DNA-binding</keyword>
<evidence type="ECO:0000313" key="7">
    <source>
        <dbReference type="Proteomes" id="UP000254869"/>
    </source>
</evidence>
<dbReference type="SMART" id="SM00422">
    <property type="entry name" value="HTH_MERR"/>
    <property type="match status" value="1"/>
</dbReference>
<reference evidence="6 7" key="1">
    <citation type="submission" date="2018-07" db="EMBL/GenBank/DDBJ databases">
        <title>Genomic Encyclopedia of Type Strains, Phase IV (KMG-IV): sequencing the most valuable type-strain genomes for metagenomic binning, comparative biology and taxonomic classification.</title>
        <authorList>
            <person name="Goeker M."/>
        </authorList>
    </citation>
    <scope>NUCLEOTIDE SEQUENCE [LARGE SCALE GENOMIC DNA]</scope>
    <source>
        <strain evidence="6 7">DSM 44290</strain>
    </source>
</reference>
<dbReference type="PANTHER" id="PTHR30204:SF94">
    <property type="entry name" value="HEAVY METAL-DEPENDENT TRANSCRIPTIONAL REGULATOR HI_0293-RELATED"/>
    <property type="match status" value="1"/>
</dbReference>
<dbReference type="Gene3D" id="1.10.1660.10">
    <property type="match status" value="1"/>
</dbReference>
<feature type="domain" description="HTH merR-type" evidence="5">
    <location>
        <begin position="1"/>
        <end position="68"/>
    </location>
</feature>